<evidence type="ECO:0000256" key="1">
    <source>
        <dbReference type="SAM" id="Phobius"/>
    </source>
</evidence>
<dbReference type="RefSeq" id="WP_061918981.1">
    <property type="nucleotide sequence ID" value="NZ_DF967971.1"/>
</dbReference>
<feature type="transmembrane region" description="Helical" evidence="1">
    <location>
        <begin position="33"/>
        <end position="51"/>
    </location>
</feature>
<proteinExistence type="predicted"/>
<protein>
    <recommendedName>
        <fullName evidence="2">CAAX prenyl protease 2/Lysostaphin resistance protein A-like domain-containing protein</fullName>
    </recommendedName>
</protein>
<feature type="transmembrane region" description="Helical" evidence="1">
    <location>
        <begin position="63"/>
        <end position="86"/>
    </location>
</feature>
<comment type="caution">
    <text evidence="3">The sequence shown here is derived from an EMBL/GenBank/DDBJ whole genome shotgun (WGS) entry which is preliminary data.</text>
</comment>
<accession>A0A0N8GM87</accession>
<keyword evidence="1" id="KW-0812">Transmembrane</keyword>
<dbReference type="Pfam" id="PF02517">
    <property type="entry name" value="Rce1-like"/>
    <property type="match status" value="1"/>
</dbReference>
<evidence type="ECO:0000259" key="2">
    <source>
        <dbReference type="Pfam" id="PF02517"/>
    </source>
</evidence>
<sequence length="278" mass="30137">MKHKYTVLILLITAVGMIFITRAWLAVHTAAPRTFEIFDILTVVSAVILLLKGGRSLRWGDWAAALVLGAVVTAGMLFATLFSPYPFLGFIKSNAEQAVIRGTFTTLAALGGLVVMRRGGPVQFHAAAGNWRAISKGILLGLVIGLPLAVLNVFALKFTQGHPIQWQSPGAALLDALQPGIGEEVIYRFALWGLLWLMLRKSLPEKAHGISGLLAMLIHNYSHFDDLFIQSPLTALGLGAVLALVWGLPPLLLARRRGLESAIGFHWIQDAARFLAGY</sequence>
<feature type="transmembrane region" description="Helical" evidence="1">
    <location>
        <begin position="98"/>
        <end position="116"/>
    </location>
</feature>
<evidence type="ECO:0000313" key="4">
    <source>
        <dbReference type="Proteomes" id="UP000050514"/>
    </source>
</evidence>
<feature type="domain" description="CAAX prenyl protease 2/Lysostaphin resistance protein A-like" evidence="2">
    <location>
        <begin position="169"/>
        <end position="271"/>
    </location>
</feature>
<dbReference type="GO" id="GO:0004175">
    <property type="term" value="F:endopeptidase activity"/>
    <property type="evidence" value="ECO:0007669"/>
    <property type="project" value="UniProtKB-ARBA"/>
</dbReference>
<feature type="transmembrane region" description="Helical" evidence="1">
    <location>
        <begin position="228"/>
        <end position="248"/>
    </location>
</feature>
<keyword evidence="1" id="KW-1133">Transmembrane helix</keyword>
<dbReference type="AlphaFoldDB" id="A0A0N8GM87"/>
<keyword evidence="1" id="KW-0472">Membrane</keyword>
<organism evidence="3 4">
    <name type="scientific">Bellilinea caldifistulae</name>
    <dbReference type="NCBI Taxonomy" id="360411"/>
    <lineage>
        <taxon>Bacteria</taxon>
        <taxon>Bacillati</taxon>
        <taxon>Chloroflexota</taxon>
        <taxon>Anaerolineae</taxon>
        <taxon>Anaerolineales</taxon>
        <taxon>Anaerolineaceae</taxon>
        <taxon>Bellilinea</taxon>
    </lineage>
</organism>
<dbReference type="STRING" id="360411.AC812_12530"/>
<feature type="transmembrane region" description="Helical" evidence="1">
    <location>
        <begin position="137"/>
        <end position="156"/>
    </location>
</feature>
<dbReference type="OrthoDB" id="378663at2"/>
<name>A0A0N8GM87_9CHLR</name>
<reference evidence="3 4" key="1">
    <citation type="submission" date="2015-07" db="EMBL/GenBank/DDBJ databases">
        <title>Draft genome of Bellilinea caldifistulae DSM 17877.</title>
        <authorList>
            <person name="Hemp J."/>
            <person name="Ward L.M."/>
            <person name="Pace L.A."/>
            <person name="Fischer W.W."/>
        </authorList>
    </citation>
    <scope>NUCLEOTIDE SEQUENCE [LARGE SCALE GENOMIC DNA]</scope>
    <source>
        <strain evidence="3 4">GOMI-1</strain>
    </source>
</reference>
<dbReference type="Proteomes" id="UP000050514">
    <property type="component" value="Unassembled WGS sequence"/>
</dbReference>
<dbReference type="InterPro" id="IPR003675">
    <property type="entry name" value="Rce1/LyrA-like_dom"/>
</dbReference>
<feature type="transmembrane region" description="Helical" evidence="1">
    <location>
        <begin position="7"/>
        <end position="27"/>
    </location>
</feature>
<dbReference type="GO" id="GO:0080120">
    <property type="term" value="P:CAAX-box protein maturation"/>
    <property type="evidence" value="ECO:0007669"/>
    <property type="project" value="UniProtKB-ARBA"/>
</dbReference>
<evidence type="ECO:0000313" key="3">
    <source>
        <dbReference type="EMBL" id="KPL74610.1"/>
    </source>
</evidence>
<dbReference type="EMBL" id="LGHJ01000017">
    <property type="protein sequence ID" value="KPL74610.1"/>
    <property type="molecule type" value="Genomic_DNA"/>
</dbReference>
<keyword evidence="4" id="KW-1185">Reference proteome</keyword>
<gene>
    <name evidence="3" type="ORF">AC812_12530</name>
</gene>